<feature type="repeat" description="PPR" evidence="2">
    <location>
        <begin position="354"/>
        <end position="388"/>
    </location>
</feature>
<dbReference type="InterPro" id="IPR046848">
    <property type="entry name" value="E_motif"/>
</dbReference>
<evidence type="ECO:0000256" key="1">
    <source>
        <dbReference type="ARBA" id="ARBA00022737"/>
    </source>
</evidence>
<dbReference type="Pfam" id="PF20431">
    <property type="entry name" value="E_motif"/>
    <property type="match status" value="1"/>
</dbReference>
<sequence>MAPSLSLKEAQKLHAHLLKVAMDQHPRAVSELVEFFALSPSGCFFQYACQLFGRITHPNLFIYNTMIRGAVTSGCHHEAIRMYRAMRDEGMVPNNFTFPFVLNACEHVSAIKQGEEVHGVILRCGFQSILSVMTTLLNMYSRCGQIGNAVKVFDEMPQRDVVSWNSMIAGYLRHGDIISAQNCFDRMGERSSVSWNSMVSGYANLGEIEKAEQLFETMPMRDVVSWNSMIGAYCHLGDVEGARRLFDTMPERDTVTWSSLINGYTQVGRFNDALILFRRMQLADVMPSEVAVVGALSACANLGALDVGRWVHDYIEKQKLAINNNVGTALIDMYAKCGSVDMGLSVFHLIKNKDVVAWTAMIVGFALNGRSQDALEFFDRMLNEKLKPDAVTFLGVLNACSHAGLVTQGQQYFTSMRNEYGITPKIEHYSCMVDLLGRAGLLGEAEMLVFSMPYEPDAVMLGSLFFACRMHGNSELGTRVLDRLLKMEPQNGGNYILLSNIYATSGRWHAVAAVRKLMKEKGIKRDPGCSSIETSSGVYEFVAGDFSHPQSKEIYEMLDLVARQQKLTVYMSN</sequence>
<dbReference type="Pfam" id="PF20430">
    <property type="entry name" value="Eplus_motif"/>
    <property type="match status" value="1"/>
</dbReference>
<dbReference type="EMBL" id="LR721782">
    <property type="protein sequence ID" value="VVW25992.1"/>
    <property type="molecule type" value="Genomic_DNA"/>
</dbReference>
<dbReference type="InterPro" id="IPR011990">
    <property type="entry name" value="TPR-like_helical_dom_sf"/>
</dbReference>
<dbReference type="Pfam" id="PF01535">
    <property type="entry name" value="PPR"/>
    <property type="match status" value="6"/>
</dbReference>
<dbReference type="FunFam" id="1.25.40.10:FF:000348">
    <property type="entry name" value="Pentatricopeptide repeat-containing protein chloroplastic"/>
    <property type="match status" value="1"/>
</dbReference>
<dbReference type="InterPro" id="IPR046960">
    <property type="entry name" value="PPR_At4g14850-like_plant"/>
</dbReference>
<dbReference type="GO" id="GO:0003723">
    <property type="term" value="F:RNA binding"/>
    <property type="evidence" value="ECO:0007669"/>
    <property type="project" value="InterPro"/>
</dbReference>
<evidence type="ECO:0008006" key="4">
    <source>
        <dbReference type="Google" id="ProtNLM"/>
    </source>
</evidence>
<dbReference type="FunFam" id="1.25.40.10:FF:000184">
    <property type="entry name" value="Pentatricopeptide repeat-containing protein, chloroplastic"/>
    <property type="match status" value="1"/>
</dbReference>
<accession>A0A5K1CM74</accession>
<dbReference type="AlphaFoldDB" id="A0A5K1CM74"/>
<keyword evidence="1" id="KW-0677">Repeat</keyword>
<dbReference type="InterPro" id="IPR046849">
    <property type="entry name" value="E2_motif"/>
</dbReference>
<dbReference type="Pfam" id="PF13041">
    <property type="entry name" value="PPR_2"/>
    <property type="match status" value="2"/>
</dbReference>
<feature type="repeat" description="PPR" evidence="2">
    <location>
        <begin position="222"/>
        <end position="252"/>
    </location>
</feature>
<evidence type="ECO:0000256" key="2">
    <source>
        <dbReference type="PROSITE-ProRule" id="PRU00708"/>
    </source>
</evidence>
<feature type="repeat" description="PPR" evidence="2">
    <location>
        <begin position="59"/>
        <end position="93"/>
    </location>
</feature>
<dbReference type="GO" id="GO:0009451">
    <property type="term" value="P:RNA modification"/>
    <property type="evidence" value="ECO:0007669"/>
    <property type="project" value="InterPro"/>
</dbReference>
<dbReference type="PANTHER" id="PTHR47926">
    <property type="entry name" value="PENTATRICOPEPTIDE REPEAT-CONTAINING PROTEIN"/>
    <property type="match status" value="1"/>
</dbReference>
<name>A0A5K1CM74_9MAGN</name>
<organism evidence="3">
    <name type="scientific">Nymphaea colorata</name>
    <name type="common">pocket water lily</name>
    <dbReference type="NCBI Taxonomy" id="210225"/>
    <lineage>
        <taxon>Eukaryota</taxon>
        <taxon>Viridiplantae</taxon>
        <taxon>Streptophyta</taxon>
        <taxon>Embryophyta</taxon>
        <taxon>Tracheophyta</taxon>
        <taxon>Spermatophyta</taxon>
        <taxon>Magnoliopsida</taxon>
        <taxon>Nymphaeales</taxon>
        <taxon>Nymphaeaceae</taxon>
        <taxon>Nymphaea</taxon>
    </lineage>
</organism>
<proteinExistence type="predicted"/>
<dbReference type="Gene3D" id="1.25.40.10">
    <property type="entry name" value="Tetratricopeptide repeat domain"/>
    <property type="match status" value="4"/>
</dbReference>
<dbReference type="SUPFAM" id="SSF48452">
    <property type="entry name" value="TPR-like"/>
    <property type="match status" value="2"/>
</dbReference>
<reference evidence="3" key="1">
    <citation type="submission" date="2019-09" db="EMBL/GenBank/DDBJ databases">
        <authorList>
            <person name="Zhang L."/>
        </authorList>
    </citation>
    <scope>NUCLEOTIDE SEQUENCE</scope>
</reference>
<feature type="repeat" description="PPR" evidence="2">
    <location>
        <begin position="253"/>
        <end position="287"/>
    </location>
</feature>
<dbReference type="PANTHER" id="PTHR47926:SF537">
    <property type="entry name" value="PENTACOTRIPEPTIDE-REPEAT REGION OF PRORP DOMAIN-CONTAINING PROTEIN"/>
    <property type="match status" value="1"/>
</dbReference>
<protein>
    <recommendedName>
        <fullName evidence="4">Pentacotripeptide-repeat region of PRORP domain-containing protein</fullName>
    </recommendedName>
</protein>
<evidence type="ECO:0000313" key="3">
    <source>
        <dbReference type="EMBL" id="VVW25992.1"/>
    </source>
</evidence>
<dbReference type="InterPro" id="IPR002885">
    <property type="entry name" value="PPR_rpt"/>
</dbReference>
<dbReference type="Gramene" id="NC4G0011740.1">
    <property type="protein sequence ID" value="NC4G0011740.1:cds"/>
    <property type="gene ID" value="NC4G0011740"/>
</dbReference>
<feature type="repeat" description="PPR" evidence="2">
    <location>
        <begin position="160"/>
        <end position="190"/>
    </location>
</feature>
<dbReference type="PROSITE" id="PS51375">
    <property type="entry name" value="PPR"/>
    <property type="match status" value="6"/>
</dbReference>
<gene>
    <name evidence="3" type="ORF">NYM_LOCUS16691</name>
</gene>
<dbReference type="NCBIfam" id="TIGR00756">
    <property type="entry name" value="PPR"/>
    <property type="match status" value="6"/>
</dbReference>
<feature type="repeat" description="PPR" evidence="2">
    <location>
        <begin position="191"/>
        <end position="221"/>
    </location>
</feature>
<dbReference type="FunFam" id="1.25.40.10:FF:000470">
    <property type="entry name" value="Pentatricopeptide repeat-containing protein At5g66520"/>
    <property type="match status" value="1"/>
</dbReference>